<comment type="cofactor">
    <cofactor evidence="6">
        <name>Co(2+)</name>
        <dbReference type="ChEBI" id="CHEBI:48828"/>
    </cofactor>
    <cofactor evidence="6">
        <name>Zn(2+)</name>
        <dbReference type="ChEBI" id="CHEBI:29105"/>
    </cofactor>
    <cofactor evidence="6">
        <name>Mn(2+)</name>
        <dbReference type="ChEBI" id="CHEBI:29035"/>
    </cofactor>
    <cofactor evidence="6">
        <name>Fe(2+)</name>
        <dbReference type="ChEBI" id="CHEBI:29033"/>
    </cofactor>
    <text evidence="6">Binds 2 divalent metal cations per subunit. Has a high-affinity and a low affinity metal-binding site. The true nature of the physiological cofactor is under debate. The enzyme is active with cobalt, zinc, manganese or divalent iron ions. Most likely, methionine aminopeptidases function as mononuclear Fe(2+)-metalloproteases under physiological conditions, and the catalytically relevant metal-binding site has been assigned to the histidine-containing high-affinity site.</text>
</comment>
<dbReference type="InterPro" id="IPR000994">
    <property type="entry name" value="Pept_M24"/>
</dbReference>
<evidence type="ECO:0000256" key="7">
    <source>
        <dbReference type="RuleBase" id="RU003653"/>
    </source>
</evidence>
<dbReference type="HAMAP" id="MF_01974">
    <property type="entry name" value="MetAP_1"/>
    <property type="match status" value="1"/>
</dbReference>
<evidence type="ECO:0000256" key="5">
    <source>
        <dbReference type="ARBA" id="ARBA00022801"/>
    </source>
</evidence>
<comment type="caution">
    <text evidence="9">The sequence shown here is derived from an EMBL/GenBank/DDBJ whole genome shotgun (WGS) entry which is preliminary data.</text>
</comment>
<feature type="binding site" evidence="6">
    <location>
        <position position="95"/>
    </location>
    <ligand>
        <name>a divalent metal cation</name>
        <dbReference type="ChEBI" id="CHEBI:60240"/>
        <label>1</label>
    </ligand>
</feature>
<dbReference type="SUPFAM" id="SSF55920">
    <property type="entry name" value="Creatinase/aminopeptidase"/>
    <property type="match status" value="1"/>
</dbReference>
<feature type="binding site" evidence="6">
    <location>
        <position position="233"/>
    </location>
    <ligand>
        <name>a divalent metal cation</name>
        <dbReference type="ChEBI" id="CHEBI:60240"/>
        <label>2</label>
        <note>catalytic</note>
    </ligand>
</feature>
<dbReference type="PANTHER" id="PTHR43330">
    <property type="entry name" value="METHIONINE AMINOPEPTIDASE"/>
    <property type="match status" value="1"/>
</dbReference>
<feature type="binding site" evidence="6">
    <location>
        <position position="77"/>
    </location>
    <ligand>
        <name>substrate</name>
    </ligand>
</feature>
<dbReference type="InterPro" id="IPR002467">
    <property type="entry name" value="Pept_M24A_MAP1"/>
</dbReference>
<dbReference type="NCBIfam" id="TIGR00500">
    <property type="entry name" value="met_pdase_I"/>
    <property type="match status" value="1"/>
</dbReference>
<feature type="binding site" evidence="6">
    <location>
        <position position="233"/>
    </location>
    <ligand>
        <name>a divalent metal cation</name>
        <dbReference type="ChEBI" id="CHEBI:60240"/>
        <label>1</label>
    </ligand>
</feature>
<proteinExistence type="inferred from homology"/>
<dbReference type="Pfam" id="PF00557">
    <property type="entry name" value="Peptidase_M24"/>
    <property type="match status" value="1"/>
</dbReference>
<gene>
    <name evidence="6" type="primary">map</name>
    <name evidence="9" type="ORF">EG19_09590</name>
</gene>
<organism evidence="9 10">
    <name type="scientific">Thermoanaerobaculum aquaticum</name>
    <dbReference type="NCBI Taxonomy" id="1312852"/>
    <lineage>
        <taxon>Bacteria</taxon>
        <taxon>Pseudomonadati</taxon>
        <taxon>Acidobacteriota</taxon>
        <taxon>Thermoanaerobaculia</taxon>
        <taxon>Thermoanaerobaculales</taxon>
        <taxon>Thermoanaerobaculaceae</taxon>
        <taxon>Thermoanaerobaculum</taxon>
    </lineage>
</organism>
<sequence length="250" mass="26852">MMVLKTRAELAVMHKANALVQETLRMLADHVRPGVSTAELDRLAEDFILAKGAKPAFKGYHGYPATLCTSVNDVIVHGIPSERCILKEGDIISLDCGVVVDGFYGDGAVTLPVGKISPEAQRLLQVTRECLELAVKEARPGRRLGDVSAAIQRHAEEAGFSVVREFVGHGIGRSLHEDPQVCNYGVPGTGPELRPGLVLAIEPMVNEGSPHVRVDADGWTARTEDGKLSAHFEYSVAVTENGPWVLGVEG</sequence>
<dbReference type="OrthoDB" id="9802055at2"/>
<dbReference type="GO" id="GO:0005829">
    <property type="term" value="C:cytosol"/>
    <property type="evidence" value="ECO:0007669"/>
    <property type="project" value="TreeGrafter"/>
</dbReference>
<keyword evidence="4 6" id="KW-0479">Metal-binding</keyword>
<dbReference type="RefSeq" id="WP_038046810.1">
    <property type="nucleotide sequence ID" value="NZ_JMFG01000005.1"/>
</dbReference>
<feature type="binding site" evidence="6">
    <location>
        <position position="106"/>
    </location>
    <ligand>
        <name>a divalent metal cation</name>
        <dbReference type="ChEBI" id="CHEBI:60240"/>
        <label>2</label>
        <note>catalytic</note>
    </ligand>
</feature>
<dbReference type="PRINTS" id="PR00599">
    <property type="entry name" value="MAPEPTIDASE"/>
</dbReference>
<evidence type="ECO:0000256" key="4">
    <source>
        <dbReference type="ARBA" id="ARBA00022723"/>
    </source>
</evidence>
<dbReference type="GO" id="GO:0006508">
    <property type="term" value="P:proteolysis"/>
    <property type="evidence" value="ECO:0007669"/>
    <property type="project" value="UniProtKB-KW"/>
</dbReference>
<keyword evidence="10" id="KW-1185">Reference proteome</keyword>
<feature type="binding site" evidence="6">
    <location>
        <position position="169"/>
    </location>
    <ligand>
        <name>a divalent metal cation</name>
        <dbReference type="ChEBI" id="CHEBI:60240"/>
        <label>2</label>
        <note>catalytic</note>
    </ligand>
</feature>
<keyword evidence="3 6" id="KW-0645">Protease</keyword>
<dbReference type="PROSITE" id="PS00680">
    <property type="entry name" value="MAP_1"/>
    <property type="match status" value="1"/>
</dbReference>
<comment type="similarity">
    <text evidence="6">Belongs to the peptidase M24A family. Methionine aminopeptidase type 1 subfamily.</text>
</comment>
<keyword evidence="2 6" id="KW-0031">Aminopeptidase</keyword>
<evidence type="ECO:0000259" key="8">
    <source>
        <dbReference type="Pfam" id="PF00557"/>
    </source>
</evidence>
<evidence type="ECO:0000256" key="2">
    <source>
        <dbReference type="ARBA" id="ARBA00022438"/>
    </source>
</evidence>
<evidence type="ECO:0000256" key="3">
    <source>
        <dbReference type="ARBA" id="ARBA00022670"/>
    </source>
</evidence>
<dbReference type="EMBL" id="JMFG01000005">
    <property type="protein sequence ID" value="KDA54669.1"/>
    <property type="molecule type" value="Genomic_DNA"/>
</dbReference>
<dbReference type="InterPro" id="IPR036005">
    <property type="entry name" value="Creatinase/aminopeptidase-like"/>
</dbReference>
<comment type="subunit">
    <text evidence="6">Monomer.</text>
</comment>
<dbReference type="GO" id="GO:0004239">
    <property type="term" value="F:initiator methionyl aminopeptidase activity"/>
    <property type="evidence" value="ECO:0007669"/>
    <property type="project" value="UniProtKB-UniRule"/>
</dbReference>
<dbReference type="InterPro" id="IPR001714">
    <property type="entry name" value="Pept_M24_MAP"/>
</dbReference>
<dbReference type="Proteomes" id="UP000027284">
    <property type="component" value="Unassembled WGS sequence"/>
</dbReference>
<feature type="binding site" evidence="6">
    <location>
        <position position="106"/>
    </location>
    <ligand>
        <name>a divalent metal cation</name>
        <dbReference type="ChEBI" id="CHEBI:60240"/>
        <label>1</label>
    </ligand>
</feature>
<dbReference type="Gene3D" id="3.90.230.10">
    <property type="entry name" value="Creatinase/methionine aminopeptidase superfamily"/>
    <property type="match status" value="1"/>
</dbReference>
<protein>
    <recommendedName>
        <fullName evidence="6 7">Methionine aminopeptidase</fullName>
        <shortName evidence="6">MAP</shortName>
        <shortName evidence="6">MetAP</shortName>
        <ecNumber evidence="6 7">3.4.11.18</ecNumber>
    </recommendedName>
    <alternativeName>
        <fullName evidence="6">Peptidase M</fullName>
    </alternativeName>
</protein>
<name>A0A062XYZ8_9BACT</name>
<dbReference type="STRING" id="1312852.EG19_09590"/>
<evidence type="ECO:0000313" key="10">
    <source>
        <dbReference type="Proteomes" id="UP000027284"/>
    </source>
</evidence>
<dbReference type="CDD" id="cd01086">
    <property type="entry name" value="MetAP1"/>
    <property type="match status" value="1"/>
</dbReference>
<feature type="binding site" evidence="6">
    <location>
        <position position="202"/>
    </location>
    <ligand>
        <name>a divalent metal cation</name>
        <dbReference type="ChEBI" id="CHEBI:60240"/>
        <label>2</label>
        <note>catalytic</note>
    </ligand>
</feature>
<evidence type="ECO:0000256" key="1">
    <source>
        <dbReference type="ARBA" id="ARBA00002521"/>
    </source>
</evidence>
<comment type="catalytic activity">
    <reaction evidence="6 7">
        <text>Release of N-terminal amino acids, preferentially methionine, from peptides and arylamides.</text>
        <dbReference type="EC" id="3.4.11.18"/>
    </reaction>
</comment>
<dbReference type="EC" id="3.4.11.18" evidence="6 7"/>
<accession>A0A062XYZ8</accession>
<keyword evidence="5 6" id="KW-0378">Hydrolase</keyword>
<comment type="function">
    <text evidence="1 6">Removes the N-terminal methionine from nascent proteins. The N-terminal methionine is often cleaved when the second residue in the primary sequence is small and uncharged (Met-Ala-, Cys, Gly, Pro, Ser, Thr, or Val). Requires deformylation of the N(alpha)-formylated initiator methionine before it can be hydrolyzed.</text>
</comment>
<feature type="binding site" evidence="6">
    <location>
        <position position="176"/>
    </location>
    <ligand>
        <name>substrate</name>
    </ligand>
</feature>
<dbReference type="AlphaFoldDB" id="A0A062XYZ8"/>
<reference evidence="9 10" key="1">
    <citation type="submission" date="2014-04" db="EMBL/GenBank/DDBJ databases">
        <title>The Genome Sequence of Thermoanaerobaculum aquaticum MP-01, The First Cultivated Group 23 Acidobacterium.</title>
        <authorList>
            <person name="Stamps B.W."/>
            <person name="Losey N.A."/>
            <person name="Lawson P.A."/>
            <person name="Stevenson B.S."/>
        </authorList>
    </citation>
    <scope>NUCLEOTIDE SEQUENCE [LARGE SCALE GENOMIC DNA]</scope>
    <source>
        <strain evidence="9 10">MP-01</strain>
    </source>
</reference>
<evidence type="ECO:0000256" key="6">
    <source>
        <dbReference type="HAMAP-Rule" id="MF_01974"/>
    </source>
</evidence>
<dbReference type="GO" id="GO:0046872">
    <property type="term" value="F:metal ion binding"/>
    <property type="evidence" value="ECO:0007669"/>
    <property type="project" value="UniProtKB-UniRule"/>
</dbReference>
<evidence type="ECO:0000313" key="9">
    <source>
        <dbReference type="EMBL" id="KDA54669.1"/>
    </source>
</evidence>
<feature type="domain" description="Peptidase M24" evidence="8">
    <location>
        <begin position="13"/>
        <end position="240"/>
    </location>
</feature>
<dbReference type="GO" id="GO:0070006">
    <property type="term" value="F:metalloaminopeptidase activity"/>
    <property type="evidence" value="ECO:0007669"/>
    <property type="project" value="UniProtKB-UniRule"/>
</dbReference>
<dbReference type="PANTHER" id="PTHR43330:SF27">
    <property type="entry name" value="METHIONINE AMINOPEPTIDASE"/>
    <property type="match status" value="1"/>
</dbReference>